<dbReference type="Pfam" id="PF17189">
    <property type="entry name" value="Glyco_hydro_30C"/>
    <property type="match status" value="1"/>
</dbReference>
<evidence type="ECO:0000256" key="1">
    <source>
        <dbReference type="ARBA" id="ARBA00005382"/>
    </source>
</evidence>
<dbReference type="PANTHER" id="PTHR11069:SF23">
    <property type="entry name" value="LYSOSOMAL ACID GLUCOSYLCERAMIDASE"/>
    <property type="match status" value="1"/>
</dbReference>
<feature type="domain" description="Glycosyl hydrolase family 30 beta sandwich" evidence="5">
    <location>
        <begin position="449"/>
        <end position="510"/>
    </location>
</feature>
<reference evidence="6" key="1">
    <citation type="submission" date="2021-02" db="EMBL/GenBank/DDBJ databases">
        <authorList>
            <person name="Dougan E. K."/>
            <person name="Rhodes N."/>
            <person name="Thang M."/>
            <person name="Chan C."/>
        </authorList>
    </citation>
    <scope>NUCLEOTIDE SEQUENCE</scope>
</reference>
<evidence type="ECO:0000256" key="2">
    <source>
        <dbReference type="ARBA" id="ARBA00022729"/>
    </source>
</evidence>
<dbReference type="InterPro" id="IPR033452">
    <property type="entry name" value="GH30_C"/>
</dbReference>
<keyword evidence="7" id="KW-1185">Reference proteome</keyword>
<evidence type="ECO:0000313" key="7">
    <source>
        <dbReference type="Proteomes" id="UP000604046"/>
    </source>
</evidence>
<dbReference type="OrthoDB" id="2160638at2759"/>
<accession>A0A812PIK7</accession>
<dbReference type="AlphaFoldDB" id="A0A812PIK7"/>
<dbReference type="GO" id="GO:0004348">
    <property type="term" value="F:glucosylceramidase activity"/>
    <property type="evidence" value="ECO:0007669"/>
    <property type="project" value="InterPro"/>
</dbReference>
<feature type="domain" description="Glycosyl hydrolase family 30 TIM-barrel" evidence="4">
    <location>
        <begin position="343"/>
        <end position="446"/>
    </location>
</feature>
<dbReference type="Gene3D" id="2.60.40.1180">
    <property type="entry name" value="Golgi alpha-mannosidase II"/>
    <property type="match status" value="1"/>
</dbReference>
<comment type="caution">
    <text evidence="6">The sequence shown here is derived from an EMBL/GenBank/DDBJ whole genome shotgun (WGS) entry which is preliminary data.</text>
</comment>
<organism evidence="6 7">
    <name type="scientific">Symbiodinium natans</name>
    <dbReference type="NCBI Taxonomy" id="878477"/>
    <lineage>
        <taxon>Eukaryota</taxon>
        <taxon>Sar</taxon>
        <taxon>Alveolata</taxon>
        <taxon>Dinophyceae</taxon>
        <taxon>Suessiales</taxon>
        <taxon>Symbiodiniaceae</taxon>
        <taxon>Symbiodinium</taxon>
    </lineage>
</organism>
<proteinExistence type="inferred from homology"/>
<evidence type="ECO:0000259" key="4">
    <source>
        <dbReference type="Pfam" id="PF02055"/>
    </source>
</evidence>
<sequence length="523" mass="58290">MRLPRSSHAEYRRVSTIRSRKGTSERLQTVRTCTLASDGEDASHSASVLVIPGAVQHREWLGFGGSFTEAAADTFRRMSVPKQSHIIHAYFDRNGLGYSLGRLHIGSCDFCLGSWSCGDFSDESLNGFSLERYEVAILPMVRAAMQLGPLSLLASPWSPPPWMKSNGKFNLGGKLLPRYRACWAKHFVCFAQEMASRGVPLWGVSVQNEPEAATPWESCQWTGAEEAAFIRDFLGPMLQQEKLDLKIVAWDHNRDGMLQRAASIYSDPDAAKYVWGIGYHWYGDPRFEWWPGRAEVPFEDALRVLAAARKLPAPVMKFLAGSEHLDGTMHFPELRGRLCLDSVRQTADLRPDKHLLFTEGCQELGGRSLSSMLDSWKTGERYGMNIIADLNSGCEGWIDWNLCLDELGGPNHVGNFCLAPIICDTRSDEVLLQPAYWFLGHFSRYIRPGARRVLCSSSRDLLECTAWRNVDDTLSVVVMNQSESDLEFTLRISGSGATTAEAPSHSITTFIVENGGSHSASRL</sequence>
<evidence type="ECO:0000259" key="5">
    <source>
        <dbReference type="Pfam" id="PF17189"/>
    </source>
</evidence>
<dbReference type="Pfam" id="PF02055">
    <property type="entry name" value="Glyco_hydro_30"/>
    <property type="match status" value="2"/>
</dbReference>
<dbReference type="InterPro" id="IPR033453">
    <property type="entry name" value="Glyco_hydro_30_TIM-barrel"/>
</dbReference>
<keyword evidence="3" id="KW-0378">Hydrolase</keyword>
<protein>
    <submittedName>
        <fullName evidence="6">GBA protein</fullName>
    </submittedName>
</protein>
<dbReference type="InterPro" id="IPR001139">
    <property type="entry name" value="Glyco_hydro_30"/>
</dbReference>
<comment type="similarity">
    <text evidence="1">Belongs to the glycosyl hydrolase 30 family.</text>
</comment>
<keyword evidence="2" id="KW-0732">Signal</keyword>
<dbReference type="GO" id="GO:0016020">
    <property type="term" value="C:membrane"/>
    <property type="evidence" value="ECO:0007669"/>
    <property type="project" value="GOC"/>
</dbReference>
<evidence type="ECO:0000256" key="3">
    <source>
        <dbReference type="ARBA" id="ARBA00022801"/>
    </source>
</evidence>
<name>A0A812PIK7_9DINO</name>
<evidence type="ECO:0000313" key="6">
    <source>
        <dbReference type="EMBL" id="CAE7336621.1"/>
    </source>
</evidence>
<dbReference type="InterPro" id="IPR017853">
    <property type="entry name" value="GH"/>
</dbReference>
<feature type="domain" description="Glycosyl hydrolase family 30 TIM-barrel" evidence="4">
    <location>
        <begin position="62"/>
        <end position="284"/>
    </location>
</feature>
<dbReference type="PANTHER" id="PTHR11069">
    <property type="entry name" value="GLUCOSYLCERAMIDASE"/>
    <property type="match status" value="1"/>
</dbReference>
<dbReference type="InterPro" id="IPR013780">
    <property type="entry name" value="Glyco_hydro_b"/>
</dbReference>
<dbReference type="Proteomes" id="UP000604046">
    <property type="component" value="Unassembled WGS sequence"/>
</dbReference>
<dbReference type="EMBL" id="CAJNDS010002117">
    <property type="protein sequence ID" value="CAE7336621.1"/>
    <property type="molecule type" value="Genomic_DNA"/>
</dbReference>
<dbReference type="SUPFAM" id="SSF51445">
    <property type="entry name" value="(Trans)glycosidases"/>
    <property type="match status" value="1"/>
</dbReference>
<dbReference type="PRINTS" id="PR00843">
    <property type="entry name" value="GLHYDRLASE30"/>
</dbReference>
<gene>
    <name evidence="6" type="primary">GBA</name>
    <name evidence="6" type="ORF">SNAT2548_LOCUS17617</name>
</gene>
<dbReference type="GO" id="GO:0006680">
    <property type="term" value="P:glucosylceramide catabolic process"/>
    <property type="evidence" value="ECO:0007669"/>
    <property type="project" value="TreeGrafter"/>
</dbReference>
<dbReference type="Gene3D" id="3.20.20.80">
    <property type="entry name" value="Glycosidases"/>
    <property type="match status" value="2"/>
</dbReference>